<keyword evidence="1" id="KW-1133">Transmembrane helix</keyword>
<proteinExistence type="predicted"/>
<protein>
    <submittedName>
        <fullName evidence="2">Uncharacterized protein</fullName>
    </submittedName>
</protein>
<evidence type="ECO:0000256" key="1">
    <source>
        <dbReference type="SAM" id="Phobius"/>
    </source>
</evidence>
<reference evidence="3" key="1">
    <citation type="submission" date="2014-03" db="EMBL/GenBank/DDBJ databases">
        <authorList>
            <person name="Aksoy S."/>
            <person name="Warren W."/>
            <person name="Wilson R.K."/>
        </authorList>
    </citation>
    <scope>NUCLEOTIDE SEQUENCE [LARGE SCALE GENOMIC DNA]</scope>
    <source>
        <strain evidence="3">IAEA</strain>
    </source>
</reference>
<feature type="transmembrane region" description="Helical" evidence="1">
    <location>
        <begin position="37"/>
        <end position="56"/>
    </location>
</feature>
<dbReference type="AlphaFoldDB" id="A0A1A9WXX0"/>
<evidence type="ECO:0000313" key="3">
    <source>
        <dbReference type="Proteomes" id="UP000091820"/>
    </source>
</evidence>
<name>A0A1A9WXX0_9MUSC</name>
<accession>A0A1A9WXX0</accession>
<dbReference type="VEuPathDB" id="VectorBase:GBRI036691"/>
<sequence>MTCERFVISKNNSNNNKTSSRPYMTITAIITLSQRNCAALIFIIETIMCLLPLIFFRHFLEEFVEKKIGVSSTSSHKPLLIIILRVVNGDQKNKKRKKCIQDFLIRND</sequence>
<reference evidence="2" key="2">
    <citation type="submission" date="2020-05" db="UniProtKB">
        <authorList>
            <consortium name="EnsemblMetazoa"/>
        </authorList>
    </citation>
    <scope>IDENTIFICATION</scope>
    <source>
        <strain evidence="2">IAEA</strain>
    </source>
</reference>
<organism evidence="2 3">
    <name type="scientific">Glossina brevipalpis</name>
    <dbReference type="NCBI Taxonomy" id="37001"/>
    <lineage>
        <taxon>Eukaryota</taxon>
        <taxon>Metazoa</taxon>
        <taxon>Ecdysozoa</taxon>
        <taxon>Arthropoda</taxon>
        <taxon>Hexapoda</taxon>
        <taxon>Insecta</taxon>
        <taxon>Pterygota</taxon>
        <taxon>Neoptera</taxon>
        <taxon>Endopterygota</taxon>
        <taxon>Diptera</taxon>
        <taxon>Brachycera</taxon>
        <taxon>Muscomorpha</taxon>
        <taxon>Hippoboscoidea</taxon>
        <taxon>Glossinidae</taxon>
        <taxon>Glossina</taxon>
    </lineage>
</organism>
<dbReference type="EnsemblMetazoa" id="GBRI036691-RA">
    <property type="protein sequence ID" value="GBRI036691-PA"/>
    <property type="gene ID" value="GBRI036691"/>
</dbReference>
<dbReference type="Proteomes" id="UP000091820">
    <property type="component" value="Unassembled WGS sequence"/>
</dbReference>
<keyword evidence="3" id="KW-1185">Reference proteome</keyword>
<evidence type="ECO:0000313" key="2">
    <source>
        <dbReference type="EnsemblMetazoa" id="GBRI036691-PA"/>
    </source>
</evidence>
<keyword evidence="1" id="KW-0472">Membrane</keyword>
<keyword evidence="1" id="KW-0812">Transmembrane</keyword>